<feature type="compositionally biased region" description="Acidic residues" evidence="4">
    <location>
        <begin position="1274"/>
        <end position="1287"/>
    </location>
</feature>
<dbReference type="KEGG" id="ksn:43591240"/>
<reference evidence="5" key="1">
    <citation type="submission" date="2017-08" db="EMBL/GenBank/DDBJ databases">
        <authorList>
            <person name="Cuomo C."/>
            <person name="Billmyre B."/>
            <person name="Heitman J."/>
        </authorList>
    </citation>
    <scope>NUCLEOTIDE SEQUENCE</scope>
    <source>
        <strain evidence="5">CBS 12478</strain>
    </source>
</reference>
<feature type="region of interest" description="Disordered" evidence="4">
    <location>
        <begin position="1269"/>
        <end position="1288"/>
    </location>
</feature>
<feature type="region of interest" description="Disordered" evidence="4">
    <location>
        <begin position="1299"/>
        <end position="1329"/>
    </location>
</feature>
<dbReference type="GO" id="GO:0048471">
    <property type="term" value="C:perinuclear region of cytoplasm"/>
    <property type="evidence" value="ECO:0007669"/>
    <property type="project" value="TreeGrafter"/>
</dbReference>
<proteinExistence type="predicted"/>
<evidence type="ECO:0000313" key="6">
    <source>
        <dbReference type="Proteomes" id="UP000322225"/>
    </source>
</evidence>
<dbReference type="Proteomes" id="UP000322225">
    <property type="component" value="Chromosome 1"/>
</dbReference>
<feature type="compositionally biased region" description="Low complexity" evidence="4">
    <location>
        <begin position="166"/>
        <end position="179"/>
    </location>
</feature>
<gene>
    <name evidence="5" type="ORF">CI109_100078</name>
</gene>
<feature type="region of interest" description="Disordered" evidence="4">
    <location>
        <begin position="1"/>
        <end position="136"/>
    </location>
</feature>
<evidence type="ECO:0000256" key="4">
    <source>
        <dbReference type="SAM" id="MobiDB-lite"/>
    </source>
</evidence>
<dbReference type="InterPro" id="IPR032675">
    <property type="entry name" value="LRR_dom_sf"/>
</dbReference>
<evidence type="ECO:0000313" key="5">
    <source>
        <dbReference type="EMBL" id="WWD15656.1"/>
    </source>
</evidence>
<keyword evidence="2" id="KW-0433">Leucine-rich repeat</keyword>
<dbReference type="RefSeq" id="XP_031858569.1">
    <property type="nucleotide sequence ID" value="XM_032007072.1"/>
</dbReference>
<dbReference type="GO" id="GO:0006913">
    <property type="term" value="P:nucleocytoplasmic transport"/>
    <property type="evidence" value="ECO:0007669"/>
    <property type="project" value="TreeGrafter"/>
</dbReference>
<feature type="compositionally biased region" description="Polar residues" evidence="4">
    <location>
        <begin position="1184"/>
        <end position="1205"/>
    </location>
</feature>
<feature type="compositionally biased region" description="Polar residues" evidence="4">
    <location>
        <begin position="1153"/>
        <end position="1162"/>
    </location>
</feature>
<dbReference type="Pfam" id="PF13516">
    <property type="entry name" value="LRR_6"/>
    <property type="match status" value="3"/>
</dbReference>
<dbReference type="GO" id="GO:0005829">
    <property type="term" value="C:cytosol"/>
    <property type="evidence" value="ECO:0007669"/>
    <property type="project" value="TreeGrafter"/>
</dbReference>
<dbReference type="SUPFAM" id="SSF52047">
    <property type="entry name" value="RNI-like"/>
    <property type="match status" value="1"/>
</dbReference>
<dbReference type="GO" id="GO:0005096">
    <property type="term" value="F:GTPase activator activity"/>
    <property type="evidence" value="ECO:0007669"/>
    <property type="project" value="UniProtKB-KW"/>
</dbReference>
<dbReference type="GO" id="GO:0031267">
    <property type="term" value="F:small GTPase binding"/>
    <property type="evidence" value="ECO:0007669"/>
    <property type="project" value="TreeGrafter"/>
</dbReference>
<dbReference type="InterPro" id="IPR027038">
    <property type="entry name" value="RanGap"/>
</dbReference>
<keyword evidence="6" id="KW-1185">Reference proteome</keyword>
<dbReference type="Gene3D" id="3.80.10.10">
    <property type="entry name" value="Ribonuclease Inhibitor"/>
    <property type="match status" value="3"/>
</dbReference>
<evidence type="ECO:0000256" key="1">
    <source>
        <dbReference type="ARBA" id="ARBA00022468"/>
    </source>
</evidence>
<feature type="compositionally biased region" description="Low complexity" evidence="4">
    <location>
        <begin position="1206"/>
        <end position="1223"/>
    </location>
</feature>
<feature type="compositionally biased region" description="Low complexity" evidence="4">
    <location>
        <begin position="48"/>
        <end position="91"/>
    </location>
</feature>
<reference evidence="5" key="2">
    <citation type="submission" date="2024-01" db="EMBL/GenBank/DDBJ databases">
        <title>Comparative genomics of Cryptococcus and Kwoniella reveals pathogenesis evolution and contrasting modes of karyotype evolution via chromosome fusion or intercentromeric recombination.</title>
        <authorList>
            <person name="Coelho M.A."/>
            <person name="David-Palma M."/>
            <person name="Shea T."/>
            <person name="Bowers K."/>
            <person name="McGinley-Smith S."/>
            <person name="Mohammad A.W."/>
            <person name="Gnirke A."/>
            <person name="Yurkov A.M."/>
            <person name="Nowrousian M."/>
            <person name="Sun S."/>
            <person name="Cuomo C.A."/>
            <person name="Heitman J."/>
        </authorList>
    </citation>
    <scope>NUCLEOTIDE SEQUENCE</scope>
    <source>
        <strain evidence="5">CBS 12478</strain>
    </source>
</reference>
<feature type="region of interest" description="Disordered" evidence="4">
    <location>
        <begin position="497"/>
        <end position="562"/>
    </location>
</feature>
<feature type="compositionally biased region" description="Acidic residues" evidence="4">
    <location>
        <begin position="1165"/>
        <end position="1174"/>
    </location>
</feature>
<keyword evidence="3" id="KW-0677">Repeat</keyword>
<feature type="region of interest" description="Disordered" evidence="4">
    <location>
        <begin position="219"/>
        <end position="274"/>
    </location>
</feature>
<keyword evidence="1" id="KW-0343">GTPase activation</keyword>
<feature type="compositionally biased region" description="Pro residues" evidence="4">
    <location>
        <begin position="92"/>
        <end position="107"/>
    </location>
</feature>
<feature type="region of interest" description="Disordered" evidence="4">
    <location>
        <begin position="662"/>
        <end position="711"/>
    </location>
</feature>
<evidence type="ECO:0000256" key="3">
    <source>
        <dbReference type="ARBA" id="ARBA00022737"/>
    </source>
</evidence>
<dbReference type="SMART" id="SM00368">
    <property type="entry name" value="LRR_RI"/>
    <property type="match status" value="7"/>
</dbReference>
<evidence type="ECO:0000256" key="2">
    <source>
        <dbReference type="ARBA" id="ARBA00022614"/>
    </source>
</evidence>
<feature type="region of interest" description="Disordered" evidence="4">
    <location>
        <begin position="150"/>
        <end position="201"/>
    </location>
</feature>
<feature type="compositionally biased region" description="Acidic residues" evidence="4">
    <location>
        <begin position="1312"/>
        <end position="1329"/>
    </location>
</feature>
<name>A0A5M6BTV8_9TREE</name>
<dbReference type="EMBL" id="CP144051">
    <property type="protein sequence ID" value="WWD15656.1"/>
    <property type="molecule type" value="Genomic_DNA"/>
</dbReference>
<dbReference type="PANTHER" id="PTHR24113">
    <property type="entry name" value="RAN GTPASE-ACTIVATING PROTEIN 1"/>
    <property type="match status" value="1"/>
</dbReference>
<feature type="region of interest" description="Disordered" evidence="4">
    <location>
        <begin position="1103"/>
        <end position="1226"/>
    </location>
</feature>
<dbReference type="GeneID" id="43591240"/>
<dbReference type="OrthoDB" id="120976at2759"/>
<feature type="compositionally biased region" description="Polar residues" evidence="4">
    <location>
        <begin position="1112"/>
        <end position="1125"/>
    </location>
</feature>
<accession>A0A5M6BTV8</accession>
<protein>
    <submittedName>
        <fullName evidence="5">Uncharacterized protein</fullName>
    </submittedName>
</protein>
<sequence length="1329" mass="141290">MTDAAKEEATSGLPADTDVEQPSTSPSTAEALPLTEQLKSTTAEPEITVTSSTPPQTPTSSTNVPTPQATPVASTPSITSTPTSAKAISITPQPPSSSTPIPAPSPSPARRRPKPPTKGILKPPPPPAKPTFGNRLRDIVGGAVTVVGTTTRLFDAPADPTENTAGPSTGGPSNPNGTSVNNTGTAGPSSANLSPASGGSGGTLASIGSRLGGLGMRFVASATGSPTPSPVGSPLPTRSISLPDSGSPAPLGTAAAQGGANSTPMLSEKSRQKQPLKRATFVLPSLSITYPISSQGEPWSIKVIDDRKRIEATHRTLLSASTGPEYWTAPRLVSLYESACRGREERPRVGIVRALEVIPLHPRHRIIHLTLRIIDHTTIGQSSHTNTLDAPLNRYSAEAFADVLSAECGLSELKLEGGLIEGDDVLKPILHALLISGTLPVLSLAGNKKIKSGGWRLLAVFLKRARSLKFIDLSDTTWDKKSVEYLVQALNRTYVRTHPDTTPSQAVSPDPSQDVAPPPPSKDIEKEGSVETPAEQGEQGEENTHNDAYGSFIPPAPLLKESESTSTPAAVQTIRMDGCGLKTAVLETLAQGVRSSDLRNISLRRNRIGPLGAVALALMIRDYPDSLLTMSSLSPSINSTSTLHQPPVPNLDATAINSTSYTPYVGRARRGTPTPDSNTEERDLPPIPLVVSSPAGGITSRTLPEGYKPPPPPKHPLVMPSGGNSFMQDVGNFPINSTTVEGKITNTELGGASMALQRSVRALDGVERIGRLLTLDLKSNEIRNGVGYIAQVLKRNRTLKVLNLSDNQIGPAGLTAIAEALKYNSTLETLDLSSNPCCGASQEGIAALRTTFTVNTSLKRLFLSDTGLTTDGAISLAEFLPETKSLLHLDLTANPAVETAGILAISVGLKSNKLIRCLDISIPPNNSDLADLSQNILQCCIRNTELAAEILAKEGGKGQEAVWGPIKKSELVRQVKEADEARAEKERLELAKSPEGVAREYVYTLKPAKVVTASEEVIRDLEKWLEAKDVFRRHIGKGGHAWEPGQLPKEDWGVLYERAKILRERIVDQIQETTDGTLLEKLLGLNDSLQVLVEEKGKGFDPPPRLLLPSQIVPTETPPQRTLPGNNRGGQMLSPQVGQGRFPSRRHMRISSIEIQSPNFSIGDSDGDSDAEEVDVGRLGGSPPTHSTPARGRTSSSASITNSRPLSGLGLGVSTSSSSTATANGGMMEKELEHEAQLEQALLDDLTSPVEKASRAWVEEEGEIFRKGMKLGVMEEDDEGVSEDVTGEELRKEILETPVERSPTRRVIPAEGEGEEGEIIEEGDKETSQ</sequence>
<feature type="compositionally biased region" description="Polar residues" evidence="4">
    <location>
        <begin position="180"/>
        <end position="197"/>
    </location>
</feature>
<dbReference type="PANTHER" id="PTHR24113:SF12">
    <property type="entry name" value="RAN GTPASE-ACTIVATING PROTEIN 1"/>
    <property type="match status" value="1"/>
</dbReference>
<organism evidence="5 6">
    <name type="scientific">Kwoniella shandongensis</name>
    <dbReference type="NCBI Taxonomy" id="1734106"/>
    <lineage>
        <taxon>Eukaryota</taxon>
        <taxon>Fungi</taxon>
        <taxon>Dikarya</taxon>
        <taxon>Basidiomycota</taxon>
        <taxon>Agaricomycotina</taxon>
        <taxon>Tremellomycetes</taxon>
        <taxon>Tremellales</taxon>
        <taxon>Cryptococcaceae</taxon>
        <taxon>Kwoniella</taxon>
    </lineage>
</organism>
<dbReference type="GO" id="GO:0005634">
    <property type="term" value="C:nucleus"/>
    <property type="evidence" value="ECO:0007669"/>
    <property type="project" value="TreeGrafter"/>
</dbReference>
<dbReference type="InterPro" id="IPR001611">
    <property type="entry name" value="Leu-rich_rpt"/>
</dbReference>